<organism evidence="1 2">
    <name type="scientific">Cannabis sativa</name>
    <name type="common">Hemp</name>
    <name type="synonym">Marijuana</name>
    <dbReference type="NCBI Taxonomy" id="3483"/>
    <lineage>
        <taxon>Eukaryota</taxon>
        <taxon>Viridiplantae</taxon>
        <taxon>Streptophyta</taxon>
        <taxon>Embryophyta</taxon>
        <taxon>Tracheophyta</taxon>
        <taxon>Spermatophyta</taxon>
        <taxon>Magnoliopsida</taxon>
        <taxon>eudicotyledons</taxon>
        <taxon>Gunneridae</taxon>
        <taxon>Pentapetalae</taxon>
        <taxon>rosids</taxon>
        <taxon>fabids</taxon>
        <taxon>Rosales</taxon>
        <taxon>Cannabaceae</taxon>
        <taxon>Cannabis</taxon>
    </lineage>
</organism>
<dbReference type="AlphaFoldDB" id="A0A803QPM9"/>
<evidence type="ECO:0000313" key="2">
    <source>
        <dbReference type="Proteomes" id="UP000596661"/>
    </source>
</evidence>
<keyword evidence="2" id="KW-1185">Reference proteome</keyword>
<protein>
    <submittedName>
        <fullName evidence="1">Uncharacterized protein</fullName>
    </submittedName>
</protein>
<dbReference type="EnsemblPlants" id="evm.model.10.625">
    <property type="protein sequence ID" value="cds.evm.model.10.625"/>
    <property type="gene ID" value="evm.TU.10.625"/>
</dbReference>
<dbReference type="Proteomes" id="UP000596661">
    <property type="component" value="Unassembled WGS sequence"/>
</dbReference>
<evidence type="ECO:0000313" key="1">
    <source>
        <dbReference type="EnsemblPlants" id="cds.evm.model.10.625"/>
    </source>
</evidence>
<proteinExistence type="predicted"/>
<name>A0A803QPM9_CANSA</name>
<accession>A0A803QPM9</accession>
<sequence>MTTNCDFARINGVSLSTNVDSSLPRFSDHCFGKYRATLSYNGVSDGSLSKGTSLSRDLSHEILFWIGSCGAGCYMGLHGSLVMEVETGPVVAGCLGGDAVSLTSHVNPMKSMHGGMNDVVGSLVTVAPDDQGHQEL</sequence>
<reference evidence="1" key="1">
    <citation type="submission" date="2021-03" db="UniProtKB">
        <authorList>
            <consortium name="EnsemblPlants"/>
        </authorList>
    </citation>
    <scope>IDENTIFICATION</scope>
</reference>
<dbReference type="EMBL" id="UZAU01000810">
    <property type="status" value="NOT_ANNOTATED_CDS"/>
    <property type="molecule type" value="Genomic_DNA"/>
</dbReference>
<dbReference type="Gramene" id="evm.model.10.625">
    <property type="protein sequence ID" value="cds.evm.model.10.625"/>
    <property type="gene ID" value="evm.TU.10.625"/>
</dbReference>